<gene>
    <name evidence="1" type="ORF">SAMN05444158_1261</name>
</gene>
<evidence type="ECO:0000313" key="1">
    <source>
        <dbReference type="EMBL" id="SDS18164.1"/>
    </source>
</evidence>
<dbReference type="EMBL" id="LT629750">
    <property type="protein sequence ID" value="SDS18164.1"/>
    <property type="molecule type" value="Genomic_DNA"/>
</dbReference>
<reference evidence="2" key="1">
    <citation type="submission" date="2016-10" db="EMBL/GenBank/DDBJ databases">
        <authorList>
            <person name="Varghese N."/>
            <person name="Submissions S."/>
        </authorList>
    </citation>
    <scope>NUCLEOTIDE SEQUENCE [LARGE SCALE GENOMIC DNA]</scope>
    <source>
        <strain evidence="2">GAS369</strain>
    </source>
</reference>
<accession>A0A1H1Q470</accession>
<name>A0A1H1Q470_9BRAD</name>
<keyword evidence="2" id="KW-1185">Reference proteome</keyword>
<sequence>MRDGLMAKKGITGHDEWVVTEALATALVALEQLPPKHQPRTHMDDVRKLLAAGCQPGTVNLHLAQAKCRLFPGVDPLTIYHEYGLEDGQG</sequence>
<dbReference type="Proteomes" id="UP000243904">
    <property type="component" value="Chromosome I"/>
</dbReference>
<protein>
    <submittedName>
        <fullName evidence="1">Uncharacterized protein</fullName>
    </submittedName>
</protein>
<organism evidence="1 2">
    <name type="scientific">Bradyrhizobium canariense</name>
    <dbReference type="NCBI Taxonomy" id="255045"/>
    <lineage>
        <taxon>Bacteria</taxon>
        <taxon>Pseudomonadati</taxon>
        <taxon>Pseudomonadota</taxon>
        <taxon>Alphaproteobacteria</taxon>
        <taxon>Hyphomicrobiales</taxon>
        <taxon>Nitrobacteraceae</taxon>
        <taxon>Bradyrhizobium</taxon>
    </lineage>
</organism>
<proteinExistence type="predicted"/>
<dbReference type="AlphaFoldDB" id="A0A1H1Q470"/>
<evidence type="ECO:0000313" key="2">
    <source>
        <dbReference type="Proteomes" id="UP000243904"/>
    </source>
</evidence>